<proteinExistence type="predicted"/>
<dbReference type="EMBL" id="WIVX01000033">
    <property type="protein sequence ID" value="MQU31578.1"/>
    <property type="molecule type" value="Genomic_DNA"/>
</dbReference>
<sequence>MERKLLHTHMHTAELILRETEPGVMYRYMENHGYRYATLALGVAEQNTLAGVVALSFMKETAAAQGVPIDDVKVDSVLRSMASEYIKALSLQNEGGIITVARDIRYDEAWKFHSKVFIDAGYSPDAWTLNSVFSVLPDADCEAYWNKVLVSAGDTRAELELAVNTYVLMRLV</sequence>
<accession>A0A7X2CHS9</accession>
<evidence type="ECO:0000313" key="4">
    <source>
        <dbReference type="Proteomes" id="UP000470186"/>
    </source>
</evidence>
<dbReference type="RefSeq" id="WP_153350453.1">
    <property type="nucleotide sequence ID" value="NZ_JBQDSB010000021.1"/>
</dbReference>
<dbReference type="Proteomes" id="UP000470186">
    <property type="component" value="Unassembled WGS sequence"/>
</dbReference>
<evidence type="ECO:0000313" key="1">
    <source>
        <dbReference type="EMBL" id="MQT75452.1"/>
    </source>
</evidence>
<reference evidence="3 4" key="1">
    <citation type="submission" date="2019-10" db="EMBL/GenBank/DDBJ databases">
        <title>Evaluation of single-gene subtyping targets for Pseudomonas.</title>
        <authorList>
            <person name="Reichler S.J."/>
            <person name="Orsi R.H."/>
            <person name="Wiedmann M."/>
            <person name="Martin N.H."/>
            <person name="Murphy S.I."/>
        </authorList>
    </citation>
    <scope>NUCLEOTIDE SEQUENCE [LARGE SCALE GENOMIC DNA]</scope>
    <source>
        <strain evidence="2 4">FSL R10-2107</strain>
        <strain evidence="1 3">FSL R10-2932</strain>
    </source>
</reference>
<evidence type="ECO:0000313" key="3">
    <source>
        <dbReference type="Proteomes" id="UP000447574"/>
    </source>
</evidence>
<comment type="caution">
    <text evidence="2">The sequence shown here is derived from an EMBL/GenBank/DDBJ whole genome shotgun (WGS) entry which is preliminary data.</text>
</comment>
<protein>
    <submittedName>
        <fullName evidence="2">Uncharacterized protein</fullName>
    </submittedName>
</protein>
<organism evidence="2 4">
    <name type="scientific">Pseudomonas helleri</name>
    <dbReference type="NCBI Taxonomy" id="1608996"/>
    <lineage>
        <taxon>Bacteria</taxon>
        <taxon>Pseudomonadati</taxon>
        <taxon>Pseudomonadota</taxon>
        <taxon>Gammaproteobacteria</taxon>
        <taxon>Pseudomonadales</taxon>
        <taxon>Pseudomonadaceae</taxon>
        <taxon>Pseudomonas</taxon>
    </lineage>
</organism>
<gene>
    <name evidence="2" type="ORF">GHO30_09205</name>
    <name evidence="1" type="ORF">GHO37_14210</name>
</gene>
<dbReference type="EMBL" id="WIWF01000049">
    <property type="protein sequence ID" value="MQT75452.1"/>
    <property type="molecule type" value="Genomic_DNA"/>
</dbReference>
<keyword evidence="4" id="KW-1185">Reference proteome</keyword>
<dbReference type="Proteomes" id="UP000447574">
    <property type="component" value="Unassembled WGS sequence"/>
</dbReference>
<dbReference type="AlphaFoldDB" id="A0A7X2CHS9"/>
<evidence type="ECO:0000313" key="2">
    <source>
        <dbReference type="EMBL" id="MQU31578.1"/>
    </source>
</evidence>
<name>A0A7X2CHS9_9PSED</name>